<sequence>MTNLVPPPFTSGKSLMERVEDALLPLINLVFLLLMFFIVAGQISDEPLPELPATSQTREQQPPLADLTVDAEGNWLIGEETLNKRSLIARLPAPDQQQPLRIAAAENIAMADLEALFGVLEQGGYTDILLLTEPGG</sequence>
<dbReference type="GO" id="GO:0015031">
    <property type="term" value="P:protein transport"/>
    <property type="evidence" value="ECO:0007669"/>
    <property type="project" value="UniProtKB-KW"/>
</dbReference>
<evidence type="ECO:0000256" key="8">
    <source>
        <dbReference type="SAM" id="Phobius"/>
    </source>
</evidence>
<keyword evidence="10" id="KW-1185">Reference proteome</keyword>
<dbReference type="GO" id="GO:0005886">
    <property type="term" value="C:plasma membrane"/>
    <property type="evidence" value="ECO:0007669"/>
    <property type="project" value="UniProtKB-SubCell"/>
</dbReference>
<name>A0A2G1VGV8_9GAMM</name>
<protein>
    <submittedName>
        <fullName evidence="9">Biopolymer transporter ExbD</fullName>
    </submittedName>
</protein>
<evidence type="ECO:0000256" key="7">
    <source>
        <dbReference type="RuleBase" id="RU003879"/>
    </source>
</evidence>
<keyword evidence="6 8" id="KW-0472">Membrane</keyword>
<evidence type="ECO:0000313" key="10">
    <source>
        <dbReference type="Proteomes" id="UP000229044"/>
    </source>
</evidence>
<comment type="subcellular location">
    <subcellularLocation>
        <location evidence="1">Cell membrane</location>
        <topology evidence="1">Single-pass membrane protein</topology>
    </subcellularLocation>
    <subcellularLocation>
        <location evidence="7">Cell membrane</location>
        <topology evidence="7">Single-pass type II membrane protein</topology>
    </subcellularLocation>
</comment>
<dbReference type="Pfam" id="PF02472">
    <property type="entry name" value="ExbD"/>
    <property type="match status" value="1"/>
</dbReference>
<comment type="similarity">
    <text evidence="2 7">Belongs to the ExbD/TolR family.</text>
</comment>
<keyword evidence="7" id="KW-0813">Transport</keyword>
<gene>
    <name evidence="9" type="ORF">CLH62_10465</name>
</gene>
<evidence type="ECO:0000256" key="3">
    <source>
        <dbReference type="ARBA" id="ARBA00022475"/>
    </source>
</evidence>
<evidence type="ECO:0000256" key="6">
    <source>
        <dbReference type="ARBA" id="ARBA00023136"/>
    </source>
</evidence>
<evidence type="ECO:0000313" key="9">
    <source>
        <dbReference type="EMBL" id="PHQ26006.1"/>
    </source>
</evidence>
<accession>A0A2G1VGV8</accession>
<dbReference type="OrthoDB" id="6371949at2"/>
<evidence type="ECO:0000256" key="1">
    <source>
        <dbReference type="ARBA" id="ARBA00004162"/>
    </source>
</evidence>
<proteinExistence type="inferred from homology"/>
<dbReference type="GO" id="GO:0022857">
    <property type="term" value="F:transmembrane transporter activity"/>
    <property type="evidence" value="ECO:0007669"/>
    <property type="project" value="InterPro"/>
</dbReference>
<dbReference type="InterPro" id="IPR003400">
    <property type="entry name" value="ExbD"/>
</dbReference>
<comment type="caution">
    <text evidence="9">The sequence shown here is derived from an EMBL/GenBank/DDBJ whole genome shotgun (WGS) entry which is preliminary data.</text>
</comment>
<dbReference type="Proteomes" id="UP000229044">
    <property type="component" value="Unassembled WGS sequence"/>
</dbReference>
<dbReference type="EMBL" id="NTFI01000002">
    <property type="protein sequence ID" value="PHQ26006.1"/>
    <property type="molecule type" value="Genomic_DNA"/>
</dbReference>
<dbReference type="RefSeq" id="WP_099618104.1">
    <property type="nucleotide sequence ID" value="NZ_KZ319340.1"/>
</dbReference>
<keyword evidence="4 7" id="KW-0812">Transmembrane</keyword>
<keyword evidence="3" id="KW-1003">Cell membrane</keyword>
<keyword evidence="7" id="KW-0653">Protein transport</keyword>
<organism evidence="9 10">
    <name type="scientific">Marinobacter guineae</name>
    <dbReference type="NCBI Taxonomy" id="432303"/>
    <lineage>
        <taxon>Bacteria</taxon>
        <taxon>Pseudomonadati</taxon>
        <taxon>Pseudomonadota</taxon>
        <taxon>Gammaproteobacteria</taxon>
        <taxon>Pseudomonadales</taxon>
        <taxon>Marinobacteraceae</taxon>
        <taxon>Marinobacter</taxon>
    </lineage>
</organism>
<feature type="transmembrane region" description="Helical" evidence="8">
    <location>
        <begin position="22"/>
        <end position="40"/>
    </location>
</feature>
<evidence type="ECO:0000256" key="5">
    <source>
        <dbReference type="ARBA" id="ARBA00022989"/>
    </source>
</evidence>
<evidence type="ECO:0000256" key="4">
    <source>
        <dbReference type="ARBA" id="ARBA00022692"/>
    </source>
</evidence>
<dbReference type="AlphaFoldDB" id="A0A2G1VGV8"/>
<evidence type="ECO:0000256" key="2">
    <source>
        <dbReference type="ARBA" id="ARBA00005811"/>
    </source>
</evidence>
<reference evidence="9 10" key="1">
    <citation type="submission" date="2017-09" db="EMBL/GenBank/DDBJ databases">
        <title>The draft genome sequences of Marinobacter guineae M3B.</title>
        <authorList>
            <person name="Cao J."/>
        </authorList>
    </citation>
    <scope>NUCLEOTIDE SEQUENCE [LARGE SCALE GENOMIC DNA]</scope>
    <source>
        <strain evidence="9 10">M3B</strain>
    </source>
</reference>
<keyword evidence="5 8" id="KW-1133">Transmembrane helix</keyword>